<proteinExistence type="predicted"/>
<dbReference type="PANTHER" id="PTHR11339:SF244">
    <property type="entry name" value="IGGFC-BINDING PROTEIN"/>
    <property type="match status" value="1"/>
</dbReference>
<dbReference type="Pfam" id="PF17517">
    <property type="entry name" value="IgGFc_binding"/>
    <property type="match status" value="1"/>
</dbReference>
<dbReference type="Pfam" id="PF12714">
    <property type="entry name" value="TILa"/>
    <property type="match status" value="4"/>
</dbReference>
<dbReference type="SUPFAM" id="SSF57567">
    <property type="entry name" value="Serine protease inhibitors"/>
    <property type="match status" value="5"/>
</dbReference>
<dbReference type="Proteomes" id="UP001488805">
    <property type="component" value="Unassembled WGS sequence"/>
</dbReference>
<feature type="domain" description="VWFD" evidence="5">
    <location>
        <begin position="1649"/>
        <end position="1829"/>
    </location>
</feature>
<dbReference type="InterPro" id="IPR036084">
    <property type="entry name" value="Ser_inhib-like_sf"/>
</dbReference>
<dbReference type="Gene3D" id="2.10.25.10">
    <property type="entry name" value="Laminin"/>
    <property type="match status" value="5"/>
</dbReference>
<feature type="domain" description="VWFD" evidence="5">
    <location>
        <begin position="457"/>
        <end position="636"/>
    </location>
</feature>
<feature type="domain" description="VWFD" evidence="5">
    <location>
        <begin position="1239"/>
        <end position="1418"/>
    </location>
</feature>
<gene>
    <name evidence="6" type="ORF">VZT92_026832</name>
</gene>
<keyword evidence="7" id="KW-1185">Reference proteome</keyword>
<evidence type="ECO:0000256" key="3">
    <source>
        <dbReference type="ARBA" id="ARBA00023180"/>
    </source>
</evidence>
<reference evidence="6 7" key="1">
    <citation type="journal article" date="2024" name="Genome Biol. Evol.">
        <title>Chromosome-level genome assembly of the viviparous eelpout Zoarces viviparus.</title>
        <authorList>
            <person name="Fuhrmann N."/>
            <person name="Brasseur M.V."/>
            <person name="Bakowski C.E."/>
            <person name="Podsiadlowski L."/>
            <person name="Prost S."/>
            <person name="Krehenwinkel H."/>
            <person name="Mayer C."/>
        </authorList>
    </citation>
    <scope>NUCLEOTIDE SEQUENCE [LARGE SCALE GENOMIC DNA]</scope>
    <source>
        <strain evidence="6">NO-MEL_2022_Ind0_liver</strain>
    </source>
</reference>
<evidence type="ECO:0000259" key="5">
    <source>
        <dbReference type="PROSITE" id="PS51233"/>
    </source>
</evidence>
<feature type="domain" description="VWFD" evidence="5">
    <location>
        <begin position="2038"/>
        <end position="2218"/>
    </location>
</feature>
<dbReference type="PANTHER" id="PTHR11339">
    <property type="entry name" value="EXTRACELLULAR MATRIX GLYCOPROTEIN RELATED"/>
    <property type="match status" value="1"/>
</dbReference>
<dbReference type="GO" id="GO:0005615">
    <property type="term" value="C:extracellular space"/>
    <property type="evidence" value="ECO:0007669"/>
    <property type="project" value="TreeGrafter"/>
</dbReference>
<dbReference type="Pfam" id="PF00094">
    <property type="entry name" value="VWD"/>
    <property type="match status" value="5"/>
</dbReference>
<accession>A0AAW1DSQ2</accession>
<comment type="caution">
    <text evidence="6">The sequence shown here is derived from an EMBL/GenBank/DDBJ whole genome shotgun (WGS) entry which is preliminary data.</text>
</comment>
<dbReference type="Pfam" id="PF08742">
    <property type="entry name" value="C8"/>
    <property type="match status" value="5"/>
</dbReference>
<dbReference type="FunFam" id="2.10.25.10:FF:000055">
    <property type="entry name" value="alpha-tectorin isoform X1"/>
    <property type="match status" value="4"/>
</dbReference>
<evidence type="ECO:0000313" key="6">
    <source>
        <dbReference type="EMBL" id="KAK9513287.1"/>
    </source>
</evidence>
<keyword evidence="4" id="KW-0732">Signal</keyword>
<dbReference type="InterPro" id="IPR014853">
    <property type="entry name" value="VWF/SSPO/ZAN-like_Cys-rich_dom"/>
</dbReference>
<evidence type="ECO:0000313" key="7">
    <source>
        <dbReference type="Proteomes" id="UP001488805"/>
    </source>
</evidence>
<dbReference type="InterPro" id="IPR050780">
    <property type="entry name" value="Mucin_vWF_Thrombospondin_sf"/>
</dbReference>
<keyword evidence="3" id="KW-0325">Glycoprotein</keyword>
<dbReference type="PROSITE" id="PS51233">
    <property type="entry name" value="VWFD"/>
    <property type="match status" value="5"/>
</dbReference>
<dbReference type="SMART" id="SM00215">
    <property type="entry name" value="VWC_out"/>
    <property type="match status" value="5"/>
</dbReference>
<feature type="chain" id="PRO_5043575854" description="VWFD domain-containing protein" evidence="4">
    <location>
        <begin position="23"/>
        <end position="2430"/>
    </location>
</feature>
<dbReference type="InterPro" id="IPR002919">
    <property type="entry name" value="TIL_dom"/>
</dbReference>
<dbReference type="InterPro" id="IPR035234">
    <property type="entry name" value="IgGFc-bd_N"/>
</dbReference>
<dbReference type="GO" id="GO:0031012">
    <property type="term" value="C:extracellular matrix"/>
    <property type="evidence" value="ECO:0007669"/>
    <property type="project" value="TreeGrafter"/>
</dbReference>
<keyword evidence="1" id="KW-0677">Repeat</keyword>
<dbReference type="SMART" id="SM00216">
    <property type="entry name" value="VWD"/>
    <property type="match status" value="5"/>
</dbReference>
<feature type="domain" description="VWFD" evidence="5">
    <location>
        <begin position="845"/>
        <end position="1026"/>
    </location>
</feature>
<dbReference type="EMBL" id="JBCEZU010000597">
    <property type="protein sequence ID" value="KAK9513287.1"/>
    <property type="molecule type" value="Genomic_DNA"/>
</dbReference>
<feature type="signal peptide" evidence="4">
    <location>
        <begin position="1"/>
        <end position="22"/>
    </location>
</feature>
<organism evidence="6 7">
    <name type="scientific">Zoarces viviparus</name>
    <name type="common">Viviparous eelpout</name>
    <name type="synonym">Blennius viviparus</name>
    <dbReference type="NCBI Taxonomy" id="48416"/>
    <lineage>
        <taxon>Eukaryota</taxon>
        <taxon>Metazoa</taxon>
        <taxon>Chordata</taxon>
        <taxon>Craniata</taxon>
        <taxon>Vertebrata</taxon>
        <taxon>Euteleostomi</taxon>
        <taxon>Actinopterygii</taxon>
        <taxon>Neopterygii</taxon>
        <taxon>Teleostei</taxon>
        <taxon>Neoteleostei</taxon>
        <taxon>Acanthomorphata</taxon>
        <taxon>Eupercaria</taxon>
        <taxon>Perciformes</taxon>
        <taxon>Cottioidei</taxon>
        <taxon>Zoarcales</taxon>
        <taxon>Zoarcidae</taxon>
        <taxon>Zoarcinae</taxon>
        <taxon>Zoarces</taxon>
    </lineage>
</organism>
<dbReference type="InterPro" id="IPR025615">
    <property type="entry name" value="TILa_dom"/>
</dbReference>
<dbReference type="InterPro" id="IPR001007">
    <property type="entry name" value="VWF_dom"/>
</dbReference>
<sequence length="2430" mass="264112">MEIKPLSVCLAVCAALLAVCHGYSTGKEFITTFLPNSEGSNHKGQKLQLVLTAKCTEANVRIQVASMNFNKQLRLAAGESRWVSLPCGAELQKEFVTDKSAVRISSSAAISVVSFNRRFATGDGAVVSPLGELGTDYFVYTPKPYRDLDSLFAIVNGNNENKISILPHNDVELRGKNMWHHGMRVNILLAPYATYLVRGRSTLTGTRIQSQQPVAVLVGHQCLSMGYTCEHVYEQLPAVANLGTEYLVPTTTSSEAKNSAVIVAVEDNTELTLHTQKQSLRRAGEFTINRLSSIQPLVVKSSKKVMVLLLSDNRPYDPFMIMLIPTWKHATNWAVDTVGGLQSTIAIMSEREGAGSVRVCMKKGYCHSPEWSNVLSDTKWVWSNIPVGKMQSHVTVTGDARMAVYAYGGDKRHGYGIAGVCSQDAPPPPPPSDPCDQVKCRVKERCEKGKCVHVSLATCHAQGDPHYLTFDGRRYNFQGTCTYTMSTVAKPAPDLQPFTVMTTNNHRGNTRVAYVRTVTVTVHGHTIIISSQKGQVKVNGELQYLPVCLSGGKVSVKQSGSYAVLTTDFSLTVKYDWNVRLYITVPSSYYQHLGGLCGNYNGDRSDDLPEPNGGSLPAVLKMIQTWKSDKSDRFCNDNCAGHCFICTKEQQAHYSKPHLCGILSKSDGPFSACYDKVEPSKYLENCVYDVCTTKGAKQTLCENLKSYADDCMSEEVKVDPEWRMVTKCLPNCPKGSHYEACGTPCPATCVSPDIDKLCKGSCVEGCQCDKGMVLSGDRCVPVHSCGCKNGNKYYPADTTFWGDDTCTSKCKCQEGKAECKPVTCKKSEQCALKGGVRDCYPTSRATCQGSGDPHYRNFDGRRFDFQGTCTYTLSQFTKGSEQDLEPFHVLVQNENRGRNKAVSYTKSVSLIVFGYTVSMSRASVGAMLVNSRSVNLPYSTEDNKLSLFRRGYFGYVRTSFGLTLRFNWKSQVSLTLPSTYSSVTGGLCGNYNGKPADDLMKPDGTQAKDVNAFGDSWKAGGDFGCTSDCPGGKCPECEPAMVLRYQKPSYCGIIADKQGPFGQCHSKLDHSSFLNDCIFDMCVYRGHASALCNSLSAFSTSCQDAGAEVGSWRTEQFCPPSCGANSHYEMCAPPCQLTCSGPTPLVDCEDNALCTEGCVCDDGFLLSHDKCVPLAECGCEFDGQYYRNGQVFFKGESCDSRCVCSDGGNLECDTEFLCSPNEVCVVKDGEASCAPESTGSCSVSGIRTIRSFDGQDYPLRGDCLFTLAEVQEQEGGMEAGMEAFSVFVQQQTSKDGEVSRSVQLKVYNVEITMKTGVVWEIKVDEIRVYLPVSLVDGKVRVHQNGINIIITTDFDLKLTYDSVAGVFLQIPSTYSDTTRGLCGDYNGSPEDDLTTTAGKDSTDTSAAWVVTEDDVPCDTGCGATSCPRTDKQKDPDAEKACDIIKAQEGPFAGCHSTVIPTPDYNACVREMSSDKAGADILCRHIHNYVTACQLAGSKISKWRSNTFCPLKCPAGSHYELCTSSCSSTCSSLEESGPCPVCQEGCECDDDLISDGVRCVSVDKCGCVVNGQYYGTDTSALSYDCSERCTCQSGQFSCSNTSCKSTEECLNKDGVVGCYSTDPCAEVHCRVKEHCEVSDDQGVCVPDSSASCWSFGDPHYQTFDDVKYSFQGTCTYVLVNTTGLDSSLPEVTVTTKNELRGTSDGSFVRSALVEMLGHQITLPSTDRGSVWVDGIKAELPVILDEGRISITKSGIRGTLRSDIGVDVTFDWSTLIIVSLTSSYYGNVGGLCGNYNGNKEDELTTVDGSTAVNVTHWAGTWSVEDYDPFCYHYCEGDCPQCSDSDRTKYTGPDYCGIMSDKKGPFSGCHDKVPIADVASDCLYDVCINEGRGEVLCNALGNYMAQCQEAGVSVSSWRQLGNCSLDCPAHSHYSMCGSACPPTCGAQPEVCPKMCVEGCFCDKGFVQSGETCVIRETGCGCSHEGLYYQPGDKFWGDSLCSKKCVCDAATQKVKCEQTGCRTGEKCDVVDGVQDCYPVGFKSCSAHGDPHFLSFDGRKFDFQGNCVYRLASVRAGTTGLTHFEVTLENNNRGNKRVSYAKVVTVNVYGSTYTLSVDYPGRVLVDGLAINLPFSNSTSHANVQVYKRHREAVIETNFLKVSFDFSSSVRVELATSYQSETNGLCGNFNVDPADDLMLPDGKLASNANEFGQSQWVANVEGCSRDCKDCAKSLPDDFTPPAYTSVCDVITAKDGPLADCVDRVDSKQYRDDCVYDMVLNDGQNEGACAIISDYVAQCQRNGGCVKAWRTRNFCWMRCPAKSMYSVVAPGCPASCYDPSPSANCEIPPSEGCVCNPGFLLSEDRCVPLPRCGCNYNGWYIVPGQKFYPDSDCHRLCMCRGGMVACEDKPCTGNESCGVRKGVKGCYAAASNSSNLT</sequence>
<name>A0AAW1DSQ2_ZOAVI</name>
<keyword evidence="2" id="KW-1015">Disulfide bond</keyword>
<evidence type="ECO:0000256" key="1">
    <source>
        <dbReference type="ARBA" id="ARBA00022737"/>
    </source>
</evidence>
<protein>
    <recommendedName>
        <fullName evidence="5">VWFD domain-containing protein</fullName>
    </recommendedName>
</protein>
<evidence type="ECO:0000256" key="4">
    <source>
        <dbReference type="SAM" id="SignalP"/>
    </source>
</evidence>
<evidence type="ECO:0000256" key="2">
    <source>
        <dbReference type="ARBA" id="ARBA00023157"/>
    </source>
</evidence>
<dbReference type="Pfam" id="PF01826">
    <property type="entry name" value="TIL"/>
    <property type="match status" value="5"/>
</dbReference>
<dbReference type="SMART" id="SM00832">
    <property type="entry name" value="C8"/>
    <property type="match status" value="5"/>
</dbReference>
<dbReference type="CDD" id="cd19941">
    <property type="entry name" value="TIL"/>
    <property type="match status" value="4"/>
</dbReference>
<dbReference type="InterPro" id="IPR001846">
    <property type="entry name" value="VWF_type-D"/>
</dbReference>